<dbReference type="GeneID" id="93590276"/>
<dbReference type="Proteomes" id="UP000283090">
    <property type="component" value="Unassembled WGS sequence"/>
</dbReference>
<dbReference type="EMBL" id="SAEB01000009">
    <property type="protein sequence ID" value="RVD83581.1"/>
    <property type="molecule type" value="Genomic_DNA"/>
</dbReference>
<evidence type="ECO:0000313" key="3">
    <source>
        <dbReference type="Proteomes" id="UP000283090"/>
    </source>
</evidence>
<gene>
    <name evidence="2" type="ORF">DFL_007965</name>
</gene>
<name>A0A436ZX74_ARTFL</name>
<organism evidence="2 3">
    <name type="scientific">Arthrobotrys flagrans</name>
    <name type="common">Nematode-trapping fungus</name>
    <name type="synonym">Trichothecium flagrans</name>
    <dbReference type="NCBI Taxonomy" id="97331"/>
    <lineage>
        <taxon>Eukaryota</taxon>
        <taxon>Fungi</taxon>
        <taxon>Dikarya</taxon>
        <taxon>Ascomycota</taxon>
        <taxon>Pezizomycotina</taxon>
        <taxon>Orbiliomycetes</taxon>
        <taxon>Orbiliales</taxon>
        <taxon>Orbiliaceae</taxon>
        <taxon>Arthrobotrys</taxon>
    </lineage>
</organism>
<sequence length="91" mass="10120">MSTRAAGSTPLNLGHLSLRPIDAVAARHGSKLRPKKIDRRRKARVGERLARARPETRITHEHICRTPSSSFCAPDHAAWLLESHPGRSLRA</sequence>
<feature type="region of interest" description="Disordered" evidence="1">
    <location>
        <begin position="28"/>
        <end position="54"/>
    </location>
</feature>
<feature type="compositionally biased region" description="Basic and acidic residues" evidence="1">
    <location>
        <begin position="44"/>
        <end position="54"/>
    </location>
</feature>
<evidence type="ECO:0000313" key="2">
    <source>
        <dbReference type="EMBL" id="RVD83581.1"/>
    </source>
</evidence>
<comment type="caution">
    <text evidence="2">The sequence shown here is derived from an EMBL/GenBank/DDBJ whole genome shotgun (WGS) entry which is preliminary data.</text>
</comment>
<evidence type="ECO:0000256" key="1">
    <source>
        <dbReference type="SAM" id="MobiDB-lite"/>
    </source>
</evidence>
<dbReference type="VEuPathDB" id="FungiDB:DFL_007965"/>
<protein>
    <submittedName>
        <fullName evidence="2">Uncharacterized protein</fullName>
    </submittedName>
</protein>
<dbReference type="RefSeq" id="XP_067489125.1">
    <property type="nucleotide sequence ID" value="XM_067637627.1"/>
</dbReference>
<accession>A0A436ZX74</accession>
<dbReference type="AlphaFoldDB" id="A0A436ZX74"/>
<proteinExistence type="predicted"/>
<keyword evidence="3" id="KW-1185">Reference proteome</keyword>
<reference evidence="2 3" key="1">
    <citation type="submission" date="2019-01" db="EMBL/GenBank/DDBJ databases">
        <title>Intercellular communication is required for trap formation in the nematode-trapping fungus Duddingtonia flagrans.</title>
        <authorList>
            <person name="Youssar L."/>
            <person name="Wernet V."/>
            <person name="Hensel N."/>
            <person name="Hildebrandt H.-G."/>
            <person name="Fischer R."/>
        </authorList>
    </citation>
    <scope>NUCLEOTIDE SEQUENCE [LARGE SCALE GENOMIC DNA]</scope>
    <source>
        <strain evidence="2 3">CBS H-5679</strain>
    </source>
</reference>
<feature type="compositionally biased region" description="Basic residues" evidence="1">
    <location>
        <begin position="28"/>
        <end position="43"/>
    </location>
</feature>